<dbReference type="PANTHER" id="PTHR11686:SF46">
    <property type="entry name" value="GAMMA-GLUTAMYLTRANSPEPTIDASE 1"/>
    <property type="match status" value="1"/>
</dbReference>
<keyword evidence="2" id="KW-1133">Transmembrane helix</keyword>
<evidence type="ECO:0000256" key="2">
    <source>
        <dbReference type="SAM" id="Phobius"/>
    </source>
</evidence>
<feature type="binding site" evidence="1">
    <location>
        <begin position="412"/>
        <end position="414"/>
    </location>
    <ligand>
        <name>L-glutamate</name>
        <dbReference type="ChEBI" id="CHEBI:29985"/>
    </ligand>
</feature>
<dbReference type="EMBL" id="WIXE01013098">
    <property type="protein sequence ID" value="KAK5975395.1"/>
    <property type="molecule type" value="Genomic_DNA"/>
</dbReference>
<dbReference type="Pfam" id="PF01019">
    <property type="entry name" value="G_glu_transpept"/>
    <property type="match status" value="1"/>
</dbReference>
<accession>A0AAN8FE62</accession>
<dbReference type="GO" id="GO:0036374">
    <property type="term" value="F:glutathione hydrolase activity"/>
    <property type="evidence" value="ECO:0007669"/>
    <property type="project" value="InterPro"/>
</dbReference>
<organism evidence="3 4">
    <name type="scientific">Trichostrongylus colubriformis</name>
    <name type="common">Black scour worm</name>
    <dbReference type="NCBI Taxonomy" id="6319"/>
    <lineage>
        <taxon>Eukaryota</taxon>
        <taxon>Metazoa</taxon>
        <taxon>Ecdysozoa</taxon>
        <taxon>Nematoda</taxon>
        <taxon>Chromadorea</taxon>
        <taxon>Rhabditida</taxon>
        <taxon>Rhabditina</taxon>
        <taxon>Rhabditomorpha</taxon>
        <taxon>Strongyloidea</taxon>
        <taxon>Trichostrongylidae</taxon>
        <taxon>Trichostrongylus</taxon>
    </lineage>
</organism>
<reference evidence="3 4" key="1">
    <citation type="submission" date="2019-10" db="EMBL/GenBank/DDBJ databases">
        <title>Assembly and Annotation for the nematode Trichostrongylus colubriformis.</title>
        <authorList>
            <person name="Martin J."/>
        </authorList>
    </citation>
    <scope>NUCLEOTIDE SEQUENCE [LARGE SCALE GENOMIC DNA]</scope>
    <source>
        <strain evidence="3">G859</strain>
        <tissue evidence="3">Whole worm</tissue>
    </source>
</reference>
<feature type="binding site" evidence="1">
    <location>
        <begin position="461"/>
        <end position="462"/>
    </location>
    <ligand>
        <name>L-glutamate</name>
        <dbReference type="ChEBI" id="CHEBI:29985"/>
    </ligand>
</feature>
<dbReference type="Proteomes" id="UP001331761">
    <property type="component" value="Unassembled WGS sequence"/>
</dbReference>
<protein>
    <submittedName>
        <fullName evidence="3">Uncharacterized protein</fullName>
    </submittedName>
</protein>
<dbReference type="InterPro" id="IPR029055">
    <property type="entry name" value="Ntn_hydrolases_N"/>
</dbReference>
<dbReference type="GO" id="GO:0006751">
    <property type="term" value="P:glutathione catabolic process"/>
    <property type="evidence" value="ECO:0007669"/>
    <property type="project" value="InterPro"/>
</dbReference>
<keyword evidence="2" id="KW-0472">Membrane</keyword>
<dbReference type="AlphaFoldDB" id="A0AAN8FE62"/>
<feature type="transmembrane region" description="Helical" evidence="2">
    <location>
        <begin position="12"/>
        <end position="32"/>
    </location>
</feature>
<evidence type="ECO:0000256" key="1">
    <source>
        <dbReference type="PIRSR" id="PIRSR600101-2"/>
    </source>
</evidence>
<name>A0AAN8FE62_TRICO</name>
<dbReference type="InterPro" id="IPR043137">
    <property type="entry name" value="GGT_ssub_C"/>
</dbReference>
<keyword evidence="4" id="KW-1185">Reference proteome</keyword>
<evidence type="ECO:0000313" key="4">
    <source>
        <dbReference type="Proteomes" id="UP001331761"/>
    </source>
</evidence>
<gene>
    <name evidence="3" type="ORF">GCK32_005652</name>
</gene>
<dbReference type="SUPFAM" id="SSF56235">
    <property type="entry name" value="N-terminal nucleophile aminohydrolases (Ntn hydrolases)"/>
    <property type="match status" value="1"/>
</dbReference>
<dbReference type="PRINTS" id="PR01210">
    <property type="entry name" value="GGTRANSPTASE"/>
</dbReference>
<dbReference type="PANTHER" id="PTHR11686">
    <property type="entry name" value="GAMMA GLUTAMYL TRANSPEPTIDASE"/>
    <property type="match status" value="1"/>
</dbReference>
<comment type="caution">
    <text evidence="3">The sequence shown here is derived from an EMBL/GenBank/DDBJ whole genome shotgun (WGS) entry which is preliminary data.</text>
</comment>
<proteinExistence type="predicted"/>
<dbReference type="InterPro" id="IPR000101">
    <property type="entry name" value="GGT_peptidase"/>
</dbReference>
<dbReference type="GO" id="GO:0005886">
    <property type="term" value="C:plasma membrane"/>
    <property type="evidence" value="ECO:0007669"/>
    <property type="project" value="TreeGrafter"/>
</dbReference>
<dbReference type="Gene3D" id="3.60.20.40">
    <property type="match status" value="1"/>
</dbReference>
<evidence type="ECO:0000313" key="3">
    <source>
        <dbReference type="EMBL" id="KAK5975395.1"/>
    </source>
</evidence>
<keyword evidence="2" id="KW-0812">Transmembrane</keyword>
<sequence>MIQSSTNRNLPWVVAACVVVTLVLAGALFYYLTSENLGETILTTPTAAFLNYRYLVHARQARNGSFRPVKRDVLIRGGNAVDAAIATVICEGGLRPHATGFGGGMVMLLHDRDINETTVISAYSSAPRSVTEETFAINHALAEIGYSSIATPGFLHGIWTAFRRYGSGRVAWQDLLLPTVHLLERGTPAGDDLVDAIRSRYNEIMSERSMSVAFNITPLDEGELVRSPVHAAFLRRLAIATDPAELFYRGDIANQIVHEMKQRGGLLSKIDLASYGSNVQKSLEIKLLNGFILKGPQPPSSFTALAFLVETLMRRYSSESNVSMDVSYMRVLLKAQYLGLTRLEQLGDLEYMLNDSIIQDLLTPRNETIDLSDEGKSIGIRNLMWKLKDQSSVGSHINVVDGRGNTVALSSSLNERFGSVRRSMKGGFVWNNEMSSFTMPDKEKSEDVHVNAIEGRKRPRTSMMPLMLFDYGGQVMLSL</sequence>